<dbReference type="Pfam" id="PF01936">
    <property type="entry name" value="NYN"/>
    <property type="match status" value="1"/>
</dbReference>
<dbReference type="EMBL" id="BAABHK010000003">
    <property type="protein sequence ID" value="GAA4624294.1"/>
    <property type="molecule type" value="Genomic_DNA"/>
</dbReference>
<keyword evidence="3" id="KW-1185">Reference proteome</keyword>
<evidence type="ECO:0000259" key="1">
    <source>
        <dbReference type="PROSITE" id="PS51644"/>
    </source>
</evidence>
<dbReference type="Gene3D" id="3.30.420.610">
    <property type="entry name" value="LOTUS domain-like"/>
    <property type="match status" value="1"/>
</dbReference>
<feature type="domain" description="HTH OST-type" evidence="1">
    <location>
        <begin position="172"/>
        <end position="249"/>
    </location>
</feature>
<dbReference type="PROSITE" id="PS51644">
    <property type="entry name" value="HTH_OST"/>
    <property type="match status" value="1"/>
</dbReference>
<name>A0ABP8U5S5_9ACTN</name>
<dbReference type="Pfam" id="PF12872">
    <property type="entry name" value="OST-HTH"/>
    <property type="match status" value="1"/>
</dbReference>
<evidence type="ECO:0000313" key="2">
    <source>
        <dbReference type="EMBL" id="GAA4624294.1"/>
    </source>
</evidence>
<reference evidence="3" key="1">
    <citation type="journal article" date="2019" name="Int. J. Syst. Evol. Microbiol.">
        <title>The Global Catalogue of Microorganisms (GCM) 10K type strain sequencing project: providing services to taxonomists for standard genome sequencing and annotation.</title>
        <authorList>
            <consortium name="The Broad Institute Genomics Platform"/>
            <consortium name="The Broad Institute Genome Sequencing Center for Infectious Disease"/>
            <person name="Wu L."/>
            <person name="Ma J."/>
        </authorList>
    </citation>
    <scope>NUCLEOTIDE SEQUENCE [LARGE SCALE GENOMIC DNA]</scope>
    <source>
        <strain evidence="3">JCM 17939</strain>
    </source>
</reference>
<dbReference type="InterPro" id="IPR025605">
    <property type="entry name" value="OST-HTH/LOTUS_dom"/>
</dbReference>
<dbReference type="PANTHER" id="PTHR35811:SF1">
    <property type="entry name" value="HTH OST-TYPE DOMAIN-CONTAINING PROTEIN"/>
    <property type="match status" value="1"/>
</dbReference>
<gene>
    <name evidence="2" type="ORF">GCM10023196_023860</name>
</gene>
<dbReference type="PANTHER" id="PTHR35811">
    <property type="entry name" value="SLR1870 PROTEIN"/>
    <property type="match status" value="1"/>
</dbReference>
<proteinExistence type="predicted"/>
<comment type="caution">
    <text evidence="2">The sequence shown here is derived from an EMBL/GenBank/DDBJ whole genome shotgun (WGS) entry which is preliminary data.</text>
</comment>
<organism evidence="2 3">
    <name type="scientific">Actinoallomurus vinaceus</name>
    <dbReference type="NCBI Taxonomy" id="1080074"/>
    <lineage>
        <taxon>Bacteria</taxon>
        <taxon>Bacillati</taxon>
        <taxon>Actinomycetota</taxon>
        <taxon>Actinomycetes</taxon>
        <taxon>Streptosporangiales</taxon>
        <taxon>Thermomonosporaceae</taxon>
        <taxon>Actinoallomurus</taxon>
    </lineage>
</organism>
<dbReference type="CDD" id="cd11297">
    <property type="entry name" value="PIN_LabA-like_N_1"/>
    <property type="match status" value="1"/>
</dbReference>
<dbReference type="Gene3D" id="3.40.50.1010">
    <property type="entry name" value="5'-nuclease"/>
    <property type="match status" value="1"/>
</dbReference>
<dbReference type="Proteomes" id="UP001501442">
    <property type="component" value="Unassembled WGS sequence"/>
</dbReference>
<evidence type="ECO:0000313" key="3">
    <source>
        <dbReference type="Proteomes" id="UP001501442"/>
    </source>
</evidence>
<protein>
    <submittedName>
        <fullName evidence="2">NYN domain-containing protein</fullName>
    </submittedName>
</protein>
<sequence length="255" mass="27779">MDSENAAKLAVLIDADNAQSSVVEDLLAEVAKYGTAHVKRAYGDWTGTSLKGWKEQLLTQSIQPIQQFAYTTGKNATDAAMVIDAMDLLYTGRFDGFCLVSSDSDFTRLAARIRESGLTVYGFGERKTPKPFVSACDKFIYIENLSYSKSPATPADTSLRPAPTASVAKLKADTALVSQLRNAVEAASDDDGWAPLANVGHIITKQRPDFDSRNYGYAKLSDLMTATTLFELDRRSPGDGKQAVIYARDKRRQGG</sequence>
<dbReference type="InterPro" id="IPR021139">
    <property type="entry name" value="NYN"/>
</dbReference>
<dbReference type="RefSeq" id="WP_345430780.1">
    <property type="nucleotide sequence ID" value="NZ_BAABHK010000003.1"/>
</dbReference>
<dbReference type="InterPro" id="IPR041966">
    <property type="entry name" value="LOTUS-like"/>
</dbReference>
<accession>A0ABP8U5S5</accession>
<dbReference type="CDD" id="cd10146">
    <property type="entry name" value="LabA_like_C"/>
    <property type="match status" value="1"/>
</dbReference>